<evidence type="ECO:0000313" key="2">
    <source>
        <dbReference type="Proteomes" id="UP000249746"/>
    </source>
</evidence>
<dbReference type="OrthoDB" id="5329970at2"/>
<dbReference type="RefSeq" id="WP_111230694.1">
    <property type="nucleotide sequence ID" value="NZ_NBIU01000062.1"/>
</dbReference>
<proteinExistence type="predicted"/>
<name>A0A2W6PKM3_9HELI</name>
<evidence type="ECO:0000313" key="1">
    <source>
        <dbReference type="EMBL" id="PZT47213.1"/>
    </source>
</evidence>
<dbReference type="AlphaFoldDB" id="A0A2W6PKM3"/>
<accession>A0A2W6PKM3</accession>
<organism evidence="1 2">
    <name type="scientific">Helicobacter valdiviensis</name>
    <dbReference type="NCBI Taxonomy" id="1458358"/>
    <lineage>
        <taxon>Bacteria</taxon>
        <taxon>Pseudomonadati</taxon>
        <taxon>Campylobacterota</taxon>
        <taxon>Epsilonproteobacteria</taxon>
        <taxon>Campylobacterales</taxon>
        <taxon>Helicobacteraceae</taxon>
        <taxon>Helicobacter</taxon>
    </lineage>
</organism>
<evidence type="ECO:0008006" key="3">
    <source>
        <dbReference type="Google" id="ProtNLM"/>
    </source>
</evidence>
<dbReference type="InterPro" id="IPR009279">
    <property type="entry name" value="Portal_Mu"/>
</dbReference>
<reference evidence="1 2" key="1">
    <citation type="submission" date="2017-03" db="EMBL/GenBank/DDBJ databases">
        <title>Genomic and clinical evidence uncovers the enterohepatic species Helicobacter valdiviensis as a potential human intestinal pathogen.</title>
        <authorList>
            <person name="Fresia P."/>
            <person name="Jara R."/>
            <person name="Sierra R."/>
            <person name="Ferres I."/>
            <person name="Greif G."/>
            <person name="Iraola G."/>
            <person name="Collado L."/>
        </authorList>
    </citation>
    <scope>NUCLEOTIDE SEQUENCE [LARGE SCALE GENOMIC DNA]</scope>
    <source>
        <strain evidence="1 2">WBE14</strain>
    </source>
</reference>
<protein>
    <recommendedName>
        <fullName evidence="3">DUF935 family protein</fullName>
    </recommendedName>
</protein>
<dbReference type="Pfam" id="PF06074">
    <property type="entry name" value="Portal_Mu"/>
    <property type="match status" value="1"/>
</dbReference>
<dbReference type="EMBL" id="NBIU01000062">
    <property type="protein sequence ID" value="PZT47213.1"/>
    <property type="molecule type" value="Genomic_DNA"/>
</dbReference>
<keyword evidence="2" id="KW-1185">Reference proteome</keyword>
<gene>
    <name evidence="1" type="ORF">B6S12_10275</name>
</gene>
<dbReference type="Proteomes" id="UP000249746">
    <property type="component" value="Unassembled WGS sequence"/>
</dbReference>
<comment type="caution">
    <text evidence="1">The sequence shown here is derived from an EMBL/GenBank/DDBJ whole genome shotgun (WGS) entry which is preliminary data.</text>
</comment>
<sequence>MFKRLFAFKKENKNKREILLKNNTLIDNLLSSSFLSFEHISQESQRMIFKDLSFSQSHQSRRSVILAKELQIICENEEIKTNFLELFNPDLIGQILETYLYGLNVFEVNYKLKSGFYYPILKQRDFRNFSFNEEGELCFKGFGTEEVVEERKAIYGLFGSNFLQRNGDALLLKLFFPIKLKNASLKFWMEFLERFGSPWAVAKTDSDPDALASEVYSMLQGDSAVIDKEEELELIQPSTKANYNEIIDYLDNQIRSVILGANLSSQVSGGSLAAAESHNEIRKNLAEQDAKIVLFVLNRALKFFKEINGFKDELKVQFFSESNPKLDLCERDYKLYSMGFVFEEEYLKSTYNIQGSLQKAQVIEPKNPNNHFLNSNKPQNKDAIDKALEEEEFIEFLKETESKLDKSLTDFINNSTSYEELFEILLEKQPNLNKEKFEKLLINALNNSSILGISNDD</sequence>